<evidence type="ECO:0000256" key="1">
    <source>
        <dbReference type="SAM" id="MobiDB-lite"/>
    </source>
</evidence>
<dbReference type="eggNOG" id="ENOG502QUTI">
    <property type="taxonomic scope" value="Eukaryota"/>
</dbReference>
<proteinExistence type="predicted"/>
<dbReference type="PANTHER" id="PTHR36891">
    <property type="entry name" value="OS01G0127400 PROTEIN"/>
    <property type="match status" value="1"/>
</dbReference>
<evidence type="ECO:0000313" key="2">
    <source>
        <dbReference type="EMBL" id="CBN76959.1"/>
    </source>
</evidence>
<name>D8LJ75_ECTSI</name>
<keyword evidence="3" id="KW-1185">Reference proteome</keyword>
<gene>
    <name evidence="2" type="ORF">Esi_0024_0110</name>
</gene>
<evidence type="ECO:0000313" key="3">
    <source>
        <dbReference type="Proteomes" id="UP000002630"/>
    </source>
</evidence>
<reference evidence="2 3" key="1">
    <citation type="journal article" date="2010" name="Nature">
        <title>The Ectocarpus genome and the independent evolution of multicellularity in brown algae.</title>
        <authorList>
            <person name="Cock J.M."/>
            <person name="Sterck L."/>
            <person name="Rouze P."/>
            <person name="Scornet D."/>
            <person name="Allen A.E."/>
            <person name="Amoutzias G."/>
            <person name="Anthouard V."/>
            <person name="Artiguenave F."/>
            <person name="Aury J.M."/>
            <person name="Badger J.H."/>
            <person name="Beszteri B."/>
            <person name="Billiau K."/>
            <person name="Bonnet E."/>
            <person name="Bothwell J.H."/>
            <person name="Bowler C."/>
            <person name="Boyen C."/>
            <person name="Brownlee C."/>
            <person name="Carrano C.J."/>
            <person name="Charrier B."/>
            <person name="Cho G.Y."/>
            <person name="Coelho S.M."/>
            <person name="Collen J."/>
            <person name="Corre E."/>
            <person name="Da Silva C."/>
            <person name="Delage L."/>
            <person name="Delaroque N."/>
            <person name="Dittami S.M."/>
            <person name="Doulbeau S."/>
            <person name="Elias M."/>
            <person name="Farnham G."/>
            <person name="Gachon C.M."/>
            <person name="Gschloessl B."/>
            <person name="Heesch S."/>
            <person name="Jabbari K."/>
            <person name="Jubin C."/>
            <person name="Kawai H."/>
            <person name="Kimura K."/>
            <person name="Kloareg B."/>
            <person name="Kupper F.C."/>
            <person name="Lang D."/>
            <person name="Le Bail A."/>
            <person name="Leblanc C."/>
            <person name="Lerouge P."/>
            <person name="Lohr M."/>
            <person name="Lopez P.J."/>
            <person name="Martens C."/>
            <person name="Maumus F."/>
            <person name="Michel G."/>
            <person name="Miranda-Saavedra D."/>
            <person name="Morales J."/>
            <person name="Moreau H."/>
            <person name="Motomura T."/>
            <person name="Nagasato C."/>
            <person name="Napoli C.A."/>
            <person name="Nelson D.R."/>
            <person name="Nyvall-Collen P."/>
            <person name="Peters A.F."/>
            <person name="Pommier C."/>
            <person name="Potin P."/>
            <person name="Poulain J."/>
            <person name="Quesneville H."/>
            <person name="Read B."/>
            <person name="Rensing S.A."/>
            <person name="Ritter A."/>
            <person name="Rousvoal S."/>
            <person name="Samanta M."/>
            <person name="Samson G."/>
            <person name="Schroeder D.C."/>
            <person name="Segurens B."/>
            <person name="Strittmatter M."/>
            <person name="Tonon T."/>
            <person name="Tregear J.W."/>
            <person name="Valentin K."/>
            <person name="von Dassow P."/>
            <person name="Yamagishi T."/>
            <person name="Van de Peer Y."/>
            <person name="Wincker P."/>
        </authorList>
    </citation>
    <scope>NUCLEOTIDE SEQUENCE [LARGE SCALE GENOMIC DNA]</scope>
    <source>
        <strain evidence="3">Ec32 / CCAP1310/4</strain>
    </source>
</reference>
<evidence type="ECO:0008006" key="4">
    <source>
        <dbReference type="Google" id="ProtNLM"/>
    </source>
</evidence>
<dbReference type="InterPro" id="IPR021763">
    <property type="entry name" value="DUF3326"/>
</dbReference>
<dbReference type="PANTHER" id="PTHR36891:SF1">
    <property type="entry name" value="OS01G0127400 PROTEIN"/>
    <property type="match status" value="1"/>
</dbReference>
<dbReference type="Pfam" id="PF11805">
    <property type="entry name" value="DUF3326"/>
    <property type="match status" value="1"/>
</dbReference>
<dbReference type="EMBL" id="FN648420">
    <property type="protein sequence ID" value="CBN76959.1"/>
    <property type="molecule type" value="Genomic_DNA"/>
</dbReference>
<protein>
    <recommendedName>
        <fullName evidence="4">DUF3326 domain-containing protein</fullName>
    </recommendedName>
</protein>
<dbReference type="InParanoid" id="D8LJ75"/>
<organism evidence="2 3">
    <name type="scientific">Ectocarpus siliculosus</name>
    <name type="common">Brown alga</name>
    <name type="synonym">Conferva siliculosa</name>
    <dbReference type="NCBI Taxonomy" id="2880"/>
    <lineage>
        <taxon>Eukaryota</taxon>
        <taxon>Sar</taxon>
        <taxon>Stramenopiles</taxon>
        <taxon>Ochrophyta</taxon>
        <taxon>PX clade</taxon>
        <taxon>Phaeophyceae</taxon>
        <taxon>Ectocarpales</taxon>
        <taxon>Ectocarpaceae</taxon>
        <taxon>Ectocarpus</taxon>
    </lineage>
</organism>
<accession>D8LJ75</accession>
<sequence>MFDNVPVQTVSGDGSYTAVLVVPTGIGAAIGGYAGDALPVARAVSSVVDTLVTHPNVMNGAMLSWPQAGIQYVEGYALDEFCAGRWGLLPVTKGGHRIGLVLDCAIEDDLQLRHVQAANAARATLGINVAEYCVTEKPAGVTLEMTTGGASWGTVKGLDSLVDAGRRLVEEAGCTAIAVVARFPDDEDEEALQAYREGQGVDAVGGAEAIISHVMSQKLKVPCAHAPALPPIDVDESVSPRACAEELGYTFLPCVLSNLHRAPSIITSREHPRAGEALWADAVDAVVAPASAFGGAGVLSLAEQATTLLIAVEDNATVMKAGARALLGSSSVSDRCVTVSSYLEAVGVLACHKAGVNPTCLTPEVPAIRRLPPAPAAATEGDVAAAPGGEGRSVGVEEVHSERLRALVDA</sequence>
<dbReference type="STRING" id="2880.D8LJ75"/>
<dbReference type="AlphaFoldDB" id="D8LJ75"/>
<dbReference type="OrthoDB" id="1562at2759"/>
<feature type="region of interest" description="Disordered" evidence="1">
    <location>
        <begin position="376"/>
        <end position="396"/>
    </location>
</feature>
<dbReference type="Proteomes" id="UP000002630">
    <property type="component" value="Linkage Group LG15"/>
</dbReference>
<dbReference type="OMA" id="WGTIGNP"/>
<dbReference type="EMBL" id="FN649740">
    <property type="protein sequence ID" value="CBN76959.1"/>
    <property type="molecule type" value="Genomic_DNA"/>
</dbReference>